<protein>
    <submittedName>
        <fullName evidence="3">Uncharacterized protein</fullName>
    </submittedName>
</protein>
<reference evidence="3 4" key="1">
    <citation type="submission" date="2024-11" db="EMBL/GenBank/DDBJ databases">
        <title>Chromosome-level genome assembly of Eucalyptus globulus Labill. provides insights into its genome evolution.</title>
        <authorList>
            <person name="Li X."/>
        </authorList>
    </citation>
    <scope>NUCLEOTIDE SEQUENCE [LARGE SCALE GENOMIC DNA]</scope>
    <source>
        <strain evidence="3">CL2024</strain>
        <tissue evidence="3">Fresh tender leaves</tissue>
    </source>
</reference>
<dbReference type="EMBL" id="JBJKBG010000011">
    <property type="protein sequence ID" value="KAL3716655.1"/>
    <property type="molecule type" value="Genomic_DNA"/>
</dbReference>
<keyword evidence="4" id="KW-1185">Reference proteome</keyword>
<feature type="chain" id="PRO_5044855515" evidence="2">
    <location>
        <begin position="33"/>
        <end position="148"/>
    </location>
</feature>
<dbReference type="PANTHER" id="PTHR33237">
    <property type="entry name" value="F2P16.13 PROTEIN-RELATED"/>
    <property type="match status" value="1"/>
</dbReference>
<sequence length="148" mass="16329">MNRASQGHSSSSAKRLSLSLLVSMSALMALCAKKASQISRKLIKAKPKSSRFMPKLPLRSPGKQVFITKISRRNKKKAAYNKQDGGEEVAGDGGVWQRTILMGDRCQPLNFSGVIYYDENGNRLDQLPPRSPRHPASPLPGYITNAFK</sequence>
<accession>A0ABD3IRE7</accession>
<gene>
    <name evidence="3" type="ORF">ACJRO7_008268</name>
</gene>
<evidence type="ECO:0000313" key="3">
    <source>
        <dbReference type="EMBL" id="KAL3716655.1"/>
    </source>
</evidence>
<feature type="region of interest" description="Disordered" evidence="1">
    <location>
        <begin position="125"/>
        <end position="148"/>
    </location>
</feature>
<organism evidence="3 4">
    <name type="scientific">Eucalyptus globulus</name>
    <name type="common">Tasmanian blue gum</name>
    <dbReference type="NCBI Taxonomy" id="34317"/>
    <lineage>
        <taxon>Eukaryota</taxon>
        <taxon>Viridiplantae</taxon>
        <taxon>Streptophyta</taxon>
        <taxon>Embryophyta</taxon>
        <taxon>Tracheophyta</taxon>
        <taxon>Spermatophyta</taxon>
        <taxon>Magnoliopsida</taxon>
        <taxon>eudicotyledons</taxon>
        <taxon>Gunneridae</taxon>
        <taxon>Pentapetalae</taxon>
        <taxon>rosids</taxon>
        <taxon>malvids</taxon>
        <taxon>Myrtales</taxon>
        <taxon>Myrtaceae</taxon>
        <taxon>Myrtoideae</taxon>
        <taxon>Eucalypteae</taxon>
        <taxon>Eucalyptus</taxon>
    </lineage>
</organism>
<proteinExistence type="predicted"/>
<feature type="signal peptide" evidence="2">
    <location>
        <begin position="1"/>
        <end position="32"/>
    </location>
</feature>
<dbReference type="PANTHER" id="PTHR33237:SF46">
    <property type="entry name" value="OS01G0606100 PROTEIN"/>
    <property type="match status" value="1"/>
</dbReference>
<evidence type="ECO:0000256" key="2">
    <source>
        <dbReference type="SAM" id="SignalP"/>
    </source>
</evidence>
<evidence type="ECO:0000256" key="1">
    <source>
        <dbReference type="SAM" id="MobiDB-lite"/>
    </source>
</evidence>
<evidence type="ECO:0000313" key="4">
    <source>
        <dbReference type="Proteomes" id="UP001634007"/>
    </source>
</evidence>
<dbReference type="AlphaFoldDB" id="A0ABD3IRE7"/>
<dbReference type="Proteomes" id="UP001634007">
    <property type="component" value="Unassembled WGS sequence"/>
</dbReference>
<comment type="caution">
    <text evidence="3">The sequence shown here is derived from an EMBL/GenBank/DDBJ whole genome shotgun (WGS) entry which is preliminary data.</text>
</comment>
<keyword evidence="2" id="KW-0732">Signal</keyword>
<name>A0ABD3IRE7_EUCGL</name>